<dbReference type="EMBL" id="CP019645">
    <property type="protein sequence ID" value="AQQ59219.1"/>
    <property type="molecule type" value="Genomic_DNA"/>
</dbReference>
<keyword evidence="1" id="KW-0812">Transmembrane</keyword>
<keyword evidence="1" id="KW-0472">Membrane</keyword>
<keyword evidence="1" id="KW-1133">Transmembrane helix</keyword>
<evidence type="ECO:0000256" key="1">
    <source>
        <dbReference type="SAM" id="Phobius"/>
    </source>
</evidence>
<reference evidence="2 3" key="1">
    <citation type="submission" date="2017-02" db="EMBL/GenBank/DDBJ databases">
        <title>Whole genome sequencing of Helicobacter bilis strain AAQJH.</title>
        <authorList>
            <person name="Conlan S."/>
            <person name="Thomas P.J."/>
            <person name="Mullikin J."/>
            <person name="Palmore T.N."/>
            <person name="Frank K.M."/>
            <person name="Segre J.A."/>
        </authorList>
    </citation>
    <scope>NUCLEOTIDE SEQUENCE [LARGE SCALE GENOMIC DNA]</scope>
    <source>
        <strain evidence="2 3">AAQJH</strain>
    </source>
</reference>
<accession>A0A1Q2LFK8</accession>
<protein>
    <submittedName>
        <fullName evidence="2">Uncharacterized protein</fullName>
    </submittedName>
</protein>
<proteinExistence type="predicted"/>
<gene>
    <name evidence="2" type="ORF">XJ32_02880</name>
</gene>
<dbReference type="AlphaFoldDB" id="A0A1Q2LFK8"/>
<dbReference type="KEGG" id="hbl:XJ32_02880"/>
<sequence length="1223" mass="140044">MREDKYVQNTISIEKIHNIKPTQEIKEIIEKFLKNARDKHLALHIIAPTDFIAERLYQEFDSYIDASKIKTLCFYPIKLDNLLSDIYKQQRQRNKSKLNIQYINEDSNNPLEIFINKVANEAQKIRNNQQKEEKQTNIVYGIASVLTTASIQVGSGSMGVLYNINSVRENQEKLRRHSFFEDIELLEYSNAYIPKEPTLNFYDIKNTDSIGIQYIKEFFIDIVERVTSYYEAYIEDKQLRDKKLEDLKTKLMHTRNEILTNLSNTKQNKADDETRTTLLIALKIGIAIISVCLSLGSGSLFVFLALSLGTASTIREMYDISKELNILGNDRYYRAVAVPILTAFFKDISEVLAVCLVESHIFMLLDSDGNFIDLSGLEADFLIKEKSFNLTPELNQIIQGKYHGNIQSIIDILKKQQEYITNDNNEYSSMCISPLHTDSNTKSPAYNLFNKLAKSYTNFIYMAHPAFTSKRLATTIKEENTTKSNRNYITLTPPPDKQRAGSMQAVLKEMGLQIQGRPNPPKLTNNNPTQDYSSYTHDDIDTKNLFLYISPFIKIHQTKKGEYKDNKALSYDDKQHIQSLMIQEQNIKFIKELRQTFIKEHIGYYKFLFDSVKFKVYTASNDIGFGGEKYFYTPENIFLKALFLYYLEQDGAEIKKGYVMSKMYAEAQSVETILQGKRTTFFVQYNQNQAIPIDLIDLKDQIKEAMKQYKENANNNYKIVLGNSFGNIALHPFSNDTNTLSLSSISHHIKEQYIGFKHKQLDEALPLIMQSIGENTLTNILPTTKIFFADTESKKLEALSILFITFSFAMYLTKNNNKITLSLLSTATGIKGILDIPNIIKNATLEILESALNNKKDSIKISNNIKKNQQINDLLKKIDLKNIKTSDIKHDRAGNKLIISKESKSIKLIIIDNNNNPIKQPKHITIQADNTQINRETTKAIGKQALKASSQAFIIALADATLTQIINSLFKTDSKTLLERYKSLEYKLQSLHHAPLIMDSDTFFTYPMPIHSRMIIYNFAYGLFGGSLSAGGLEIAPNILLYAALQKLTTTGKTTNQSAFTRHMIIKQILAFIISDELRGGMEDRDFYKTFLTKELSPNTLKSEYRLDTNNIRLRKNGQDINEIIQSYNLSQSQCEKQKINFKSNANVIVDSYNFCIDYLTAKISGRHKTTHTRNFMEALRNIAKNNILAIYEGVSDTNRVKQPKIFGRIATTIIQQDGFYLG</sequence>
<name>A0A1Q2LFK8_9HELI</name>
<evidence type="ECO:0000313" key="3">
    <source>
        <dbReference type="Proteomes" id="UP000188298"/>
    </source>
</evidence>
<dbReference type="Proteomes" id="UP000188298">
    <property type="component" value="Chromosome"/>
</dbReference>
<feature type="transmembrane region" description="Helical" evidence="1">
    <location>
        <begin position="284"/>
        <end position="308"/>
    </location>
</feature>
<organism evidence="2 3">
    <name type="scientific">Helicobacter bilis</name>
    <dbReference type="NCBI Taxonomy" id="37372"/>
    <lineage>
        <taxon>Bacteria</taxon>
        <taxon>Pseudomonadati</taxon>
        <taxon>Campylobacterota</taxon>
        <taxon>Epsilonproteobacteria</taxon>
        <taxon>Campylobacterales</taxon>
        <taxon>Helicobacteraceae</taxon>
        <taxon>Helicobacter</taxon>
    </lineage>
</organism>
<evidence type="ECO:0000313" key="2">
    <source>
        <dbReference type="EMBL" id="AQQ59219.1"/>
    </source>
</evidence>